<evidence type="ECO:0000256" key="3">
    <source>
        <dbReference type="ARBA" id="ARBA00022729"/>
    </source>
</evidence>
<dbReference type="PANTHER" id="PTHR43806:SF58">
    <property type="entry name" value="ALKALINE PROTEASE 1-RELATED"/>
    <property type="match status" value="1"/>
</dbReference>
<dbReference type="EMBL" id="JASWJB010000012">
    <property type="protein sequence ID" value="KAK2612777.1"/>
    <property type="molecule type" value="Genomic_DNA"/>
</dbReference>
<dbReference type="PRINTS" id="PR00723">
    <property type="entry name" value="SUBTILISIN"/>
</dbReference>
<keyword evidence="5" id="KW-0720">Serine protease</keyword>
<comment type="similarity">
    <text evidence="1 6">Belongs to the peptidase S8 family.</text>
</comment>
<name>A0AAJ0FXR7_9HYPO</name>
<dbReference type="InterPro" id="IPR036852">
    <property type="entry name" value="Peptidase_S8/S53_dom_sf"/>
</dbReference>
<evidence type="ECO:0000313" key="10">
    <source>
        <dbReference type="EMBL" id="KAK2612777.1"/>
    </source>
</evidence>
<feature type="chain" id="PRO_5042485927" description="Subtilisin-like protein" evidence="7">
    <location>
        <begin position="16"/>
        <end position="455"/>
    </location>
</feature>
<reference evidence="10" key="1">
    <citation type="submission" date="2023-06" db="EMBL/GenBank/DDBJ databases">
        <title>Conoideocrella luteorostrata (Hypocreales: Clavicipitaceae), a potential biocontrol fungus for elongate hemlock scale in United States Christmas tree production areas.</title>
        <authorList>
            <person name="Barrett H."/>
            <person name="Lovett B."/>
            <person name="Macias A.M."/>
            <person name="Stajich J.E."/>
            <person name="Kasson M.T."/>
        </authorList>
    </citation>
    <scope>NUCLEOTIDE SEQUENCE</scope>
    <source>
        <strain evidence="10">ARSEF 14590</strain>
    </source>
</reference>
<keyword evidence="11" id="KW-1185">Reference proteome</keyword>
<evidence type="ECO:0000256" key="4">
    <source>
        <dbReference type="ARBA" id="ARBA00022801"/>
    </source>
</evidence>
<evidence type="ECO:0000256" key="6">
    <source>
        <dbReference type="PROSITE-ProRule" id="PRU01240"/>
    </source>
</evidence>
<dbReference type="Pfam" id="PF00082">
    <property type="entry name" value="Peptidase_S8"/>
    <property type="match status" value="1"/>
</dbReference>
<keyword evidence="3 7" id="KW-0732">Signal</keyword>
<comment type="caution">
    <text evidence="6">Lacks conserved residue(s) required for the propagation of feature annotation.</text>
</comment>
<gene>
    <name evidence="10" type="ORF">QQS21_001229</name>
</gene>
<evidence type="ECO:0000259" key="9">
    <source>
        <dbReference type="Pfam" id="PF05922"/>
    </source>
</evidence>
<evidence type="ECO:0000313" key="11">
    <source>
        <dbReference type="Proteomes" id="UP001251528"/>
    </source>
</evidence>
<dbReference type="Gene3D" id="3.40.50.200">
    <property type="entry name" value="Peptidase S8/S53 domain"/>
    <property type="match status" value="1"/>
</dbReference>
<feature type="domain" description="Peptidase S8/S53" evidence="8">
    <location>
        <begin position="183"/>
        <end position="396"/>
    </location>
</feature>
<accession>A0AAJ0FXR7</accession>
<proteinExistence type="inferred from homology"/>
<dbReference type="InterPro" id="IPR037045">
    <property type="entry name" value="S8pro/Inhibitor_I9_sf"/>
</dbReference>
<keyword evidence="4" id="KW-0378">Hydrolase</keyword>
<feature type="domain" description="Inhibitor I9" evidence="9">
    <location>
        <begin position="55"/>
        <end position="94"/>
    </location>
</feature>
<evidence type="ECO:0000256" key="5">
    <source>
        <dbReference type="ARBA" id="ARBA00022825"/>
    </source>
</evidence>
<dbReference type="InterPro" id="IPR015500">
    <property type="entry name" value="Peptidase_S8_subtilisin-rel"/>
</dbReference>
<dbReference type="Proteomes" id="UP001251528">
    <property type="component" value="Unassembled WGS sequence"/>
</dbReference>
<dbReference type="SUPFAM" id="SSF54897">
    <property type="entry name" value="Protease propeptides/inhibitors"/>
    <property type="match status" value="1"/>
</dbReference>
<dbReference type="AlphaFoldDB" id="A0AAJ0FXR7"/>
<sequence length="455" mass="49507">MLLIVILTYFTLTLGTKVSDLPTVRRYYAPIQGKYIVGISDSANTTTESILSAVGARPNVIYSHGFHGFGANLTEAQVKKLSNNPNVGFVEQDAVTLQSSGGEHSDVYHVDSIWNRTAMYRSNTNKSRGIARRRFPFGGKGSKKFPRRQLVIQKPAPWALARISERKPHRTKYTYHKSAGVGSCVYVIGTGFNADSPEFEGRAESIKDFGSSDSGRKQGRGTGVAAIIGSITYGVAKNTKIFDVNIGNDKGETEVSRIVQGIDFVTKDAPSRDCPKGVVVHISSLPTSVAFDKAIDSLTMSLPFRVFPVVGAGDNGELFPSMPIPSDTPLCVVGGVNRDDILGPWSNHGPYIHLFAPGGHVNSINSNDKPEVYTGTDMASAHVAGLGAYLMGFDLPGGSLCSYMQVSGIQNAIDMQMRRNSHSNNILINNRVLNYDPFEFKISLRPVKRSRLRKE</sequence>
<dbReference type="Gene3D" id="3.30.70.80">
    <property type="entry name" value="Peptidase S8 propeptide/proteinase inhibitor I9"/>
    <property type="match status" value="1"/>
</dbReference>
<dbReference type="GO" id="GO:0006508">
    <property type="term" value="P:proteolysis"/>
    <property type="evidence" value="ECO:0007669"/>
    <property type="project" value="UniProtKB-KW"/>
</dbReference>
<evidence type="ECO:0008006" key="12">
    <source>
        <dbReference type="Google" id="ProtNLM"/>
    </source>
</evidence>
<organism evidence="10 11">
    <name type="scientific">Conoideocrella luteorostrata</name>
    <dbReference type="NCBI Taxonomy" id="1105319"/>
    <lineage>
        <taxon>Eukaryota</taxon>
        <taxon>Fungi</taxon>
        <taxon>Dikarya</taxon>
        <taxon>Ascomycota</taxon>
        <taxon>Pezizomycotina</taxon>
        <taxon>Sordariomycetes</taxon>
        <taxon>Hypocreomycetidae</taxon>
        <taxon>Hypocreales</taxon>
        <taxon>Clavicipitaceae</taxon>
        <taxon>Conoideocrella</taxon>
    </lineage>
</organism>
<keyword evidence="2" id="KW-0645">Protease</keyword>
<comment type="caution">
    <text evidence="10">The sequence shown here is derived from an EMBL/GenBank/DDBJ whole genome shotgun (WGS) entry which is preliminary data.</text>
</comment>
<dbReference type="PANTHER" id="PTHR43806">
    <property type="entry name" value="PEPTIDASE S8"/>
    <property type="match status" value="1"/>
</dbReference>
<dbReference type="InterPro" id="IPR010259">
    <property type="entry name" value="S8pro/Inhibitor_I9"/>
</dbReference>
<feature type="signal peptide" evidence="7">
    <location>
        <begin position="1"/>
        <end position="15"/>
    </location>
</feature>
<dbReference type="GO" id="GO:0004252">
    <property type="term" value="F:serine-type endopeptidase activity"/>
    <property type="evidence" value="ECO:0007669"/>
    <property type="project" value="InterPro"/>
</dbReference>
<dbReference type="InterPro" id="IPR000209">
    <property type="entry name" value="Peptidase_S8/S53_dom"/>
</dbReference>
<dbReference type="Pfam" id="PF05922">
    <property type="entry name" value="Inhibitor_I9"/>
    <property type="match status" value="1"/>
</dbReference>
<protein>
    <recommendedName>
        <fullName evidence="12">Subtilisin-like protein</fullName>
    </recommendedName>
</protein>
<dbReference type="InterPro" id="IPR050131">
    <property type="entry name" value="Peptidase_S8_subtilisin-like"/>
</dbReference>
<dbReference type="PROSITE" id="PS51892">
    <property type="entry name" value="SUBTILASE"/>
    <property type="match status" value="1"/>
</dbReference>
<evidence type="ECO:0000256" key="2">
    <source>
        <dbReference type="ARBA" id="ARBA00022670"/>
    </source>
</evidence>
<dbReference type="SUPFAM" id="SSF52743">
    <property type="entry name" value="Subtilisin-like"/>
    <property type="match status" value="1"/>
</dbReference>
<evidence type="ECO:0000259" key="8">
    <source>
        <dbReference type="Pfam" id="PF00082"/>
    </source>
</evidence>
<evidence type="ECO:0000256" key="1">
    <source>
        <dbReference type="ARBA" id="ARBA00011073"/>
    </source>
</evidence>
<evidence type="ECO:0000256" key="7">
    <source>
        <dbReference type="SAM" id="SignalP"/>
    </source>
</evidence>
<dbReference type="GO" id="GO:0005576">
    <property type="term" value="C:extracellular region"/>
    <property type="evidence" value="ECO:0007669"/>
    <property type="project" value="UniProtKB-ARBA"/>
</dbReference>